<evidence type="ECO:0000256" key="4">
    <source>
        <dbReference type="ARBA" id="ARBA00022475"/>
    </source>
</evidence>
<evidence type="ECO:0000256" key="3">
    <source>
        <dbReference type="ARBA" id="ARBA00020042"/>
    </source>
</evidence>
<evidence type="ECO:0000256" key="11">
    <source>
        <dbReference type="SAM" id="Phobius"/>
    </source>
</evidence>
<feature type="region of interest" description="Disordered" evidence="10">
    <location>
        <begin position="120"/>
        <end position="139"/>
    </location>
</feature>
<dbReference type="NCBIfam" id="TIGR01710">
    <property type="entry name" value="typeII_sec_gspG"/>
    <property type="match status" value="1"/>
</dbReference>
<dbReference type="PANTHER" id="PTHR30093:SF44">
    <property type="entry name" value="TYPE II SECRETION SYSTEM CORE PROTEIN G"/>
    <property type="match status" value="1"/>
</dbReference>
<evidence type="ECO:0000259" key="12">
    <source>
        <dbReference type="Pfam" id="PF08334"/>
    </source>
</evidence>
<keyword evidence="6" id="KW-0997">Cell inner membrane</keyword>
<evidence type="ECO:0000313" key="13">
    <source>
        <dbReference type="EMBL" id="PSJ40778.1"/>
    </source>
</evidence>
<evidence type="ECO:0000256" key="2">
    <source>
        <dbReference type="ARBA" id="ARBA00009984"/>
    </source>
</evidence>
<dbReference type="PRINTS" id="PR00813">
    <property type="entry name" value="BCTERIALGSPG"/>
</dbReference>
<evidence type="ECO:0000256" key="10">
    <source>
        <dbReference type="SAM" id="MobiDB-lite"/>
    </source>
</evidence>
<dbReference type="GO" id="GO:0005886">
    <property type="term" value="C:plasma membrane"/>
    <property type="evidence" value="ECO:0007669"/>
    <property type="project" value="UniProtKB-SubCell"/>
</dbReference>
<evidence type="ECO:0000256" key="6">
    <source>
        <dbReference type="ARBA" id="ARBA00022519"/>
    </source>
</evidence>
<dbReference type="NCBIfam" id="TIGR02532">
    <property type="entry name" value="IV_pilin_GFxxxE"/>
    <property type="match status" value="1"/>
</dbReference>
<keyword evidence="9 11" id="KW-0472">Membrane</keyword>
<dbReference type="GO" id="GO:0015627">
    <property type="term" value="C:type II protein secretion system complex"/>
    <property type="evidence" value="ECO:0007669"/>
    <property type="project" value="InterPro"/>
</dbReference>
<proteinExistence type="inferred from homology"/>
<dbReference type="OrthoDB" id="9795612at2"/>
<comment type="similarity">
    <text evidence="2">Belongs to the GSP G family.</text>
</comment>
<feature type="domain" description="Type II secretion system protein GspG C-terminal" evidence="12">
    <location>
        <begin position="40"/>
        <end position="136"/>
    </location>
</feature>
<dbReference type="Gene3D" id="3.30.700.10">
    <property type="entry name" value="Glycoprotein, Type 4 Pilin"/>
    <property type="match status" value="1"/>
</dbReference>
<organism evidence="13 14">
    <name type="scientific">Allosphingosinicella deserti</name>
    <dbReference type="NCBI Taxonomy" id="2116704"/>
    <lineage>
        <taxon>Bacteria</taxon>
        <taxon>Pseudomonadati</taxon>
        <taxon>Pseudomonadota</taxon>
        <taxon>Alphaproteobacteria</taxon>
        <taxon>Sphingomonadales</taxon>
        <taxon>Sphingomonadaceae</taxon>
        <taxon>Allosphingosinicella</taxon>
    </lineage>
</organism>
<dbReference type="Proteomes" id="UP000241167">
    <property type="component" value="Unassembled WGS sequence"/>
</dbReference>
<comment type="caution">
    <text evidence="13">The sequence shown here is derived from an EMBL/GenBank/DDBJ whole genome shotgun (WGS) entry which is preliminary data.</text>
</comment>
<accession>A0A2P7QS27</accession>
<evidence type="ECO:0000256" key="8">
    <source>
        <dbReference type="ARBA" id="ARBA00022989"/>
    </source>
</evidence>
<comment type="subcellular location">
    <subcellularLocation>
        <location evidence="1">Cell inner membrane</location>
        <topology evidence="1">Single-pass membrane protein</topology>
    </subcellularLocation>
</comment>
<evidence type="ECO:0000256" key="5">
    <source>
        <dbReference type="ARBA" id="ARBA00022481"/>
    </source>
</evidence>
<dbReference type="InterPro" id="IPR045584">
    <property type="entry name" value="Pilin-like"/>
</dbReference>
<protein>
    <recommendedName>
        <fullName evidence="3">Type II secretion system core protein G</fullName>
    </recommendedName>
</protein>
<evidence type="ECO:0000256" key="7">
    <source>
        <dbReference type="ARBA" id="ARBA00022692"/>
    </source>
</evidence>
<sequence>MKIEYAPRRRPAPSEAGFTLVELMVVIVIIGLLATVVIINVMPATDKAALTKAKADIATLEQGVEMFRLNNLQYPTAQQGLKAVVDQGYVKRLPNDPWGNGYRYTAPGRNGRAFEIISLGGDGKEGGEGQNADISSAEL</sequence>
<dbReference type="RefSeq" id="WP_106512930.1">
    <property type="nucleotide sequence ID" value="NZ_PXYI01000003.1"/>
</dbReference>
<dbReference type="InterPro" id="IPR012902">
    <property type="entry name" value="N_methyl_site"/>
</dbReference>
<reference evidence="13 14" key="1">
    <citation type="submission" date="2018-03" db="EMBL/GenBank/DDBJ databases">
        <title>The draft genome of Sphingosinicella sp. GL-C-18.</title>
        <authorList>
            <person name="Liu L."/>
            <person name="Li L."/>
            <person name="Liang L."/>
            <person name="Zhang X."/>
            <person name="Wang T."/>
        </authorList>
    </citation>
    <scope>NUCLEOTIDE SEQUENCE [LARGE SCALE GENOMIC DNA]</scope>
    <source>
        <strain evidence="13 14">GL-C-18</strain>
    </source>
</reference>
<keyword evidence="8 11" id="KW-1133">Transmembrane helix</keyword>
<keyword evidence="5" id="KW-0488">Methylation</keyword>
<dbReference type="EMBL" id="PXYI01000003">
    <property type="protein sequence ID" value="PSJ40778.1"/>
    <property type="molecule type" value="Genomic_DNA"/>
</dbReference>
<keyword evidence="7 11" id="KW-0812">Transmembrane</keyword>
<dbReference type="InterPro" id="IPR010054">
    <property type="entry name" value="Type2_sec_GspG"/>
</dbReference>
<keyword evidence="4" id="KW-1003">Cell membrane</keyword>
<feature type="transmembrane region" description="Helical" evidence="11">
    <location>
        <begin position="20"/>
        <end position="42"/>
    </location>
</feature>
<dbReference type="PROSITE" id="PS00409">
    <property type="entry name" value="PROKAR_NTER_METHYL"/>
    <property type="match status" value="1"/>
</dbReference>
<dbReference type="GO" id="GO:0015628">
    <property type="term" value="P:protein secretion by the type II secretion system"/>
    <property type="evidence" value="ECO:0007669"/>
    <property type="project" value="InterPro"/>
</dbReference>
<dbReference type="SUPFAM" id="SSF54523">
    <property type="entry name" value="Pili subunits"/>
    <property type="match status" value="1"/>
</dbReference>
<dbReference type="InterPro" id="IPR013545">
    <property type="entry name" value="T2SS_protein-GspG_C"/>
</dbReference>
<name>A0A2P7QS27_9SPHN</name>
<dbReference type="AlphaFoldDB" id="A0A2P7QS27"/>
<gene>
    <name evidence="13" type="primary">gspG</name>
    <name evidence="13" type="ORF">C7I55_10805</name>
</gene>
<dbReference type="Pfam" id="PF08334">
    <property type="entry name" value="T2SSG"/>
    <property type="match status" value="1"/>
</dbReference>
<evidence type="ECO:0000256" key="9">
    <source>
        <dbReference type="ARBA" id="ARBA00023136"/>
    </source>
</evidence>
<evidence type="ECO:0000256" key="1">
    <source>
        <dbReference type="ARBA" id="ARBA00004377"/>
    </source>
</evidence>
<dbReference type="Pfam" id="PF07963">
    <property type="entry name" value="N_methyl"/>
    <property type="match status" value="1"/>
</dbReference>
<dbReference type="InterPro" id="IPR000983">
    <property type="entry name" value="Bac_GSPG_pilin"/>
</dbReference>
<keyword evidence="14" id="KW-1185">Reference proteome</keyword>
<dbReference type="PANTHER" id="PTHR30093">
    <property type="entry name" value="GENERAL SECRETION PATHWAY PROTEIN G"/>
    <property type="match status" value="1"/>
</dbReference>
<evidence type="ECO:0000313" key="14">
    <source>
        <dbReference type="Proteomes" id="UP000241167"/>
    </source>
</evidence>